<reference evidence="2 3" key="1">
    <citation type="journal article" date="2014" name="Agronomy (Basel)">
        <title>A Draft Genome Sequence for Ensete ventricosum, the Drought-Tolerant Tree Against Hunger.</title>
        <authorList>
            <person name="Harrison J."/>
            <person name="Moore K.A."/>
            <person name="Paszkiewicz K."/>
            <person name="Jones T."/>
            <person name="Grant M."/>
            <person name="Ambacheew D."/>
            <person name="Muzemil S."/>
            <person name="Studholme D.J."/>
        </authorList>
    </citation>
    <scope>NUCLEOTIDE SEQUENCE [LARGE SCALE GENOMIC DNA]</scope>
</reference>
<dbReference type="EMBL" id="AMZH03001189">
    <property type="protein sequence ID" value="RRT80263.1"/>
    <property type="molecule type" value="Genomic_DNA"/>
</dbReference>
<gene>
    <name evidence="2" type="ORF">B296_00007969</name>
</gene>
<evidence type="ECO:0000313" key="2">
    <source>
        <dbReference type="EMBL" id="RRT80263.1"/>
    </source>
</evidence>
<proteinExistence type="predicted"/>
<dbReference type="Proteomes" id="UP000287651">
    <property type="component" value="Unassembled WGS sequence"/>
</dbReference>
<sequence length="197" mass="21648">MLGRQPRRHLRWSHVCASSTARSTTMSASEVEASGRCVSLIVTACVIKATWRAIPSSHTSAPTDSPYNSTTPKVMTKPNVPRQPPQSEVAQPMSIRGEKLEDEGPRLPPTKDTLENPNTSAAQPTSRYRDIAQVPHDLDVISSDSTDLVREQLPHVNHKLDEVRKEFAKSKEEVGESSKVGSPFVPEIQDESVLPGF</sequence>
<feature type="compositionally biased region" description="Polar residues" evidence="1">
    <location>
        <begin position="56"/>
        <end position="73"/>
    </location>
</feature>
<accession>A0A427AVK2</accession>
<dbReference type="AlphaFoldDB" id="A0A427AVK2"/>
<feature type="compositionally biased region" description="Basic and acidic residues" evidence="1">
    <location>
        <begin position="96"/>
        <end position="105"/>
    </location>
</feature>
<organism evidence="2 3">
    <name type="scientific">Ensete ventricosum</name>
    <name type="common">Abyssinian banana</name>
    <name type="synonym">Musa ensete</name>
    <dbReference type="NCBI Taxonomy" id="4639"/>
    <lineage>
        <taxon>Eukaryota</taxon>
        <taxon>Viridiplantae</taxon>
        <taxon>Streptophyta</taxon>
        <taxon>Embryophyta</taxon>
        <taxon>Tracheophyta</taxon>
        <taxon>Spermatophyta</taxon>
        <taxon>Magnoliopsida</taxon>
        <taxon>Liliopsida</taxon>
        <taxon>Zingiberales</taxon>
        <taxon>Musaceae</taxon>
        <taxon>Ensete</taxon>
    </lineage>
</organism>
<feature type="region of interest" description="Disordered" evidence="1">
    <location>
        <begin position="55"/>
        <end position="131"/>
    </location>
</feature>
<name>A0A427AVK2_ENSVE</name>
<evidence type="ECO:0000256" key="1">
    <source>
        <dbReference type="SAM" id="MobiDB-lite"/>
    </source>
</evidence>
<comment type="caution">
    <text evidence="2">The sequence shown here is derived from an EMBL/GenBank/DDBJ whole genome shotgun (WGS) entry which is preliminary data.</text>
</comment>
<evidence type="ECO:0000313" key="3">
    <source>
        <dbReference type="Proteomes" id="UP000287651"/>
    </source>
</evidence>
<protein>
    <submittedName>
        <fullName evidence="2">Uncharacterized protein</fullName>
    </submittedName>
</protein>
<feature type="region of interest" description="Disordered" evidence="1">
    <location>
        <begin position="168"/>
        <end position="197"/>
    </location>
</feature>
<feature type="compositionally biased region" description="Polar residues" evidence="1">
    <location>
        <begin position="115"/>
        <end position="126"/>
    </location>
</feature>